<organism evidence="1 2">
    <name type="scientific">Thalassococcus lentus</name>
    <dbReference type="NCBI Taxonomy" id="1210524"/>
    <lineage>
        <taxon>Bacteria</taxon>
        <taxon>Pseudomonadati</taxon>
        <taxon>Pseudomonadota</taxon>
        <taxon>Alphaproteobacteria</taxon>
        <taxon>Rhodobacterales</taxon>
        <taxon>Roseobacteraceae</taxon>
        <taxon>Thalassococcus</taxon>
    </lineage>
</organism>
<dbReference type="PANTHER" id="PTHR37816:SF3">
    <property type="entry name" value="MODULATES DNA TOPOLOGY"/>
    <property type="match status" value="1"/>
</dbReference>
<proteinExistence type="predicted"/>
<dbReference type="EMBL" id="JAQIOY010000001">
    <property type="protein sequence ID" value="MDA7423430.1"/>
    <property type="molecule type" value="Genomic_DNA"/>
</dbReference>
<evidence type="ECO:0000313" key="2">
    <source>
        <dbReference type="Proteomes" id="UP001210720"/>
    </source>
</evidence>
<dbReference type="InterPro" id="IPR027417">
    <property type="entry name" value="P-loop_NTPase"/>
</dbReference>
<dbReference type="Proteomes" id="UP001210720">
    <property type="component" value="Unassembled WGS sequence"/>
</dbReference>
<evidence type="ECO:0000313" key="1">
    <source>
        <dbReference type="EMBL" id="MDA7423430.1"/>
    </source>
</evidence>
<protein>
    <submittedName>
        <fullName evidence="1">AAA family ATPase</fullName>
    </submittedName>
</protein>
<keyword evidence="2" id="KW-1185">Reference proteome</keyword>
<dbReference type="RefSeq" id="WP_271430783.1">
    <property type="nucleotide sequence ID" value="NZ_JAQIOY010000001.1"/>
</dbReference>
<gene>
    <name evidence="1" type="ORF">PFY00_01700</name>
</gene>
<dbReference type="SUPFAM" id="SSF52540">
    <property type="entry name" value="P-loop containing nucleoside triphosphate hydrolases"/>
    <property type="match status" value="1"/>
</dbReference>
<dbReference type="Gene3D" id="3.40.50.300">
    <property type="entry name" value="P-loop containing nucleotide triphosphate hydrolases"/>
    <property type="match status" value="1"/>
</dbReference>
<comment type="caution">
    <text evidence="1">The sequence shown here is derived from an EMBL/GenBank/DDBJ whole genome shotgun (WGS) entry which is preliminary data.</text>
</comment>
<sequence>MKRVMILGQPGSGKSTLAVWLGQLTGLPVVHIDRIHHMPGWVERPKPEKIVLAMAEQAKDRWIMEGGLSATYPNRMDRADTIIWLDLPLGLRVRRVVWRTLRFYGTTRPDMQDDCPEGFHWDFFKWIWDTRRTGRQGPARVLASAGPEKALFHLKSPKDVRNFQFRIKTEFDPLHSTRDSTT</sequence>
<accession>A0ABT4XNB4</accession>
<name>A0ABT4XNB4_9RHOB</name>
<dbReference type="InterPro" id="IPR052922">
    <property type="entry name" value="Cytidylate_Kinase-2"/>
</dbReference>
<reference evidence="1 2" key="1">
    <citation type="submission" date="2023-01" db="EMBL/GenBank/DDBJ databases">
        <title>Thalassococcus onchidii sp. nov., isolated from a marine invertebrate from the South China Sea.</title>
        <authorList>
            <person name="Xu S."/>
            <person name="Liu Z."/>
            <person name="Xu Y."/>
        </authorList>
    </citation>
    <scope>NUCLEOTIDE SEQUENCE [LARGE SCALE GENOMIC DNA]</scope>
    <source>
        <strain evidence="1 2">KCTC 32084</strain>
    </source>
</reference>
<dbReference type="PANTHER" id="PTHR37816">
    <property type="entry name" value="YALI0E33011P"/>
    <property type="match status" value="1"/>
</dbReference>